<dbReference type="Gene3D" id="3.30.559.10">
    <property type="entry name" value="Chloramphenicol acetyltransferase-like domain"/>
    <property type="match status" value="1"/>
</dbReference>
<dbReference type="PANTHER" id="PTHR22754">
    <property type="entry name" value="DISCO-INTERACTING PROTEIN 2 DIP2 -RELATED"/>
    <property type="match status" value="1"/>
</dbReference>
<dbReference type="Pfam" id="PF00550">
    <property type="entry name" value="PP-binding"/>
    <property type="match status" value="1"/>
</dbReference>
<dbReference type="GO" id="GO:0016874">
    <property type="term" value="F:ligase activity"/>
    <property type="evidence" value="ECO:0007669"/>
    <property type="project" value="UniProtKB-KW"/>
</dbReference>
<dbReference type="InterPro" id="IPR003819">
    <property type="entry name" value="TauD/TfdA-like"/>
</dbReference>
<comment type="similarity">
    <text evidence="2">Belongs to the ATP-dependent AMP-binding enzyme family.</text>
</comment>
<dbReference type="SUPFAM" id="SSF47336">
    <property type="entry name" value="ACP-like"/>
    <property type="match status" value="1"/>
</dbReference>
<dbReference type="EMBL" id="NEVS01000004">
    <property type="protein sequence ID" value="OZI60176.1"/>
    <property type="molecule type" value="Genomic_DNA"/>
</dbReference>
<evidence type="ECO:0000256" key="6">
    <source>
        <dbReference type="ARBA" id="ARBA00023002"/>
    </source>
</evidence>
<dbReference type="GO" id="GO:0071766">
    <property type="term" value="P:Actinobacterium-type cell wall biogenesis"/>
    <property type="evidence" value="ECO:0007669"/>
    <property type="project" value="UniProtKB-ARBA"/>
</dbReference>
<gene>
    <name evidence="8" type="ORF">CAL28_11995</name>
</gene>
<keyword evidence="9" id="KW-1185">Reference proteome</keyword>
<dbReference type="PROSITE" id="PS00012">
    <property type="entry name" value="PHOSPHOPANTETHEINE"/>
    <property type="match status" value="1"/>
</dbReference>
<dbReference type="InterPro" id="IPR009081">
    <property type="entry name" value="PP-bd_ACP"/>
</dbReference>
<dbReference type="RefSeq" id="WP_094841592.1">
    <property type="nucleotide sequence ID" value="NZ_NEVS01000004.1"/>
</dbReference>
<dbReference type="InterPro" id="IPR001242">
    <property type="entry name" value="Condensation_dom"/>
</dbReference>
<sequence length="1513" mass="164170">MNGSADNAVVSHPDVSMAACAFPEGSADAASLDARLRHYARTRGDATALIVEHADGTLSLTYAELDAAARGLAAVLRARLSPGARALLMLDNDQHYAVAFFGCLYAGMIAVPAFPPDPAREQELRRLQVIARDCEAGCVLTTANVAAVLADALAWFDGVPLLAIDGPDGSAAFDATEEPGSDPGRIAFLQYTSGSTADPKGVMVSHANLMANERAMHEGMGTRVSDVCVSWLPLYHDMGLIGGLLQGLYLGTRVVLMSPKYFLERPLRWLQAISRHGGSFSGGPDFAYRLCVERIRPDQLRGLDLSSWRIAFSGAEPVNPDTLAAFARLCAEARLAAAALYPCYGLAEATLFVSGGEAAKPPICTVFDEAALAAGRARPAAQGRRLVACGRPAPRHRVAIVDPESLRPMPDGRQGEIWASGPSIAQGYWANRAATERSLATRDGERWLRTGDLGFLHDGELYVNGRLKDLIIVRGRNLYPQDIEAVVEAEVPQARKGRVAAFAVETPDGEGIGLAVEIAPLQRKHHTPGHLARALGRAVALACGEPLSVAVLLEPGTLPKTSSGKLQRAATRAGWRNGTLRAYAIREHGRFVRGEAGDAAAMPPRDGTEAALAAIWSEALGCVVDDRTARFFELGGSSLSAVRVAAGIRMRWRVAASMRDVFTYPVLAECAAHIDAMNASRAADGMDGAMDAMESADPAAQGVLAPVQRRLWLLDRMAADDDARARYNLGVAFYLDGELDAGRVQAAIQAIVARHAVLRTTYPDDEDGNPLACVASELRIDVPVVDVAGQGDGLVGTDDAVARMAAGYAEEPFDLSAGPLLRARLLRLAADRHLLLLVVHHIVFDGWSAGVFVDEFSAHYAGRESAPPRLQYADYARAGARAEARGAWSRSLDYWRENLAHAPALSSPAAGRDAGERAGNHAANAATFRQTVPGSLARRLSDLARRHEATLFQALMTVFLMTLHRHAGQDDIVVGTDTAGREDPALSPLIGFFVNLLPIRSRALDGAPFPAWLARVRATLLDALEHQAVPFDRIVDTVGAARDRARNPLVQVLFVMQNTLRLSLDLPGIAARPLPLPASHARFELAVFVHEQARELEIEWTYDTALFAPAAVERMAAIWAEVLHQIAADDGRSWSAADIPPLSEFDMTAPTVTASMPSVAPASSRRAKLDRLSARRTGPLGRPAQAPIRMAPLTADRPFPLVIQATDPDLDPVAWAAAQRAQIESLLERHGGILFRDFALRTPQQFEAFAEAIEPSLYGGYGDLPKKEGGRNTYRSTPYPEKQMILYHNESAHLERWPRKQLFFCELPARVGGATPIVDCREMLRRLPADIVQAFERRGLLYVRTFTERLDVSWQHFFGTDDRQAVEATLRRAGTEFRWLDDNTLQTRTRCPAVIAHPHTGERAFFNQVQLHHIHCLEPEVRADLLSIAGIERMPRQVYFGDGGTIPASMMDIVGRTYEACAVRFEWVQGDVVMLDNMLAAHARDPYEEPRKVVVAMGAMFERAALASVPDRG</sequence>
<dbReference type="Gene3D" id="1.10.1200.10">
    <property type="entry name" value="ACP-like"/>
    <property type="match status" value="1"/>
</dbReference>
<dbReference type="PROSITE" id="PS50075">
    <property type="entry name" value="CARRIER"/>
    <property type="match status" value="1"/>
</dbReference>
<evidence type="ECO:0000313" key="8">
    <source>
        <dbReference type="EMBL" id="OZI60176.1"/>
    </source>
</evidence>
<dbReference type="OrthoDB" id="8826085at2"/>
<dbReference type="InterPro" id="IPR040097">
    <property type="entry name" value="FAAL/FAAC"/>
</dbReference>
<dbReference type="Pfam" id="PF00668">
    <property type="entry name" value="Condensation"/>
    <property type="match status" value="1"/>
</dbReference>
<keyword evidence="3" id="KW-0596">Phosphopantetheine</keyword>
<dbReference type="Pfam" id="PF02668">
    <property type="entry name" value="TauD"/>
    <property type="match status" value="1"/>
</dbReference>
<evidence type="ECO:0000256" key="4">
    <source>
        <dbReference type="ARBA" id="ARBA00022553"/>
    </source>
</evidence>
<dbReference type="Proteomes" id="UP000215767">
    <property type="component" value="Unassembled WGS sequence"/>
</dbReference>
<dbReference type="SUPFAM" id="SSF52777">
    <property type="entry name" value="CoA-dependent acyltransferases"/>
    <property type="match status" value="2"/>
</dbReference>
<dbReference type="SMART" id="SM00823">
    <property type="entry name" value="PKS_PP"/>
    <property type="match status" value="1"/>
</dbReference>
<dbReference type="InterPro" id="IPR020806">
    <property type="entry name" value="PKS_PP-bd"/>
</dbReference>
<dbReference type="InterPro" id="IPR036736">
    <property type="entry name" value="ACP-like_sf"/>
</dbReference>
<organism evidence="8 9">
    <name type="scientific">Bordetella genomosp. 11</name>
    <dbReference type="NCBI Taxonomy" id="1416808"/>
    <lineage>
        <taxon>Bacteria</taxon>
        <taxon>Pseudomonadati</taxon>
        <taxon>Pseudomonadota</taxon>
        <taxon>Betaproteobacteria</taxon>
        <taxon>Burkholderiales</taxon>
        <taxon>Alcaligenaceae</taxon>
        <taxon>Bordetella</taxon>
    </lineage>
</organism>
<comment type="cofactor">
    <cofactor evidence="1">
        <name>pantetheine 4'-phosphate</name>
        <dbReference type="ChEBI" id="CHEBI:47942"/>
    </cofactor>
</comment>
<dbReference type="Gene3D" id="3.40.50.12780">
    <property type="entry name" value="N-terminal domain of ligase-like"/>
    <property type="match status" value="1"/>
</dbReference>
<feature type="domain" description="Carrier" evidence="7">
    <location>
        <begin position="603"/>
        <end position="678"/>
    </location>
</feature>
<dbReference type="PANTHER" id="PTHR22754:SF32">
    <property type="entry name" value="DISCO-INTERACTING PROTEIN 2"/>
    <property type="match status" value="1"/>
</dbReference>
<dbReference type="Pfam" id="PF00501">
    <property type="entry name" value="AMP-binding"/>
    <property type="match status" value="1"/>
</dbReference>
<dbReference type="GO" id="GO:0005886">
    <property type="term" value="C:plasma membrane"/>
    <property type="evidence" value="ECO:0007669"/>
    <property type="project" value="TreeGrafter"/>
</dbReference>
<dbReference type="InterPro" id="IPR045851">
    <property type="entry name" value="AMP-bd_C_sf"/>
</dbReference>
<protein>
    <recommendedName>
        <fullName evidence="7">Carrier domain-containing protein</fullName>
    </recommendedName>
</protein>
<evidence type="ECO:0000259" key="7">
    <source>
        <dbReference type="PROSITE" id="PS50075"/>
    </source>
</evidence>
<dbReference type="GO" id="GO:0070566">
    <property type="term" value="F:adenylyltransferase activity"/>
    <property type="evidence" value="ECO:0007669"/>
    <property type="project" value="TreeGrafter"/>
</dbReference>
<keyword evidence="5" id="KW-0436">Ligase</keyword>
<dbReference type="InterPro" id="IPR042098">
    <property type="entry name" value="TauD-like_sf"/>
</dbReference>
<dbReference type="Gene3D" id="3.30.300.30">
    <property type="match status" value="1"/>
</dbReference>
<dbReference type="SUPFAM" id="SSF56801">
    <property type="entry name" value="Acetyl-CoA synthetase-like"/>
    <property type="match status" value="1"/>
</dbReference>
<evidence type="ECO:0000256" key="3">
    <source>
        <dbReference type="ARBA" id="ARBA00022450"/>
    </source>
</evidence>
<dbReference type="Gene3D" id="3.60.130.10">
    <property type="entry name" value="Clavaminate synthase-like"/>
    <property type="match status" value="1"/>
</dbReference>
<dbReference type="Gene3D" id="3.30.559.30">
    <property type="entry name" value="Nonribosomal peptide synthetase, condensation domain"/>
    <property type="match status" value="1"/>
</dbReference>
<dbReference type="CDD" id="cd19531">
    <property type="entry name" value="LCL_NRPS-like"/>
    <property type="match status" value="1"/>
</dbReference>
<dbReference type="FunFam" id="3.40.50.12780:FF:000013">
    <property type="entry name" value="Long-chain-fatty-acid--AMP ligase FadD32"/>
    <property type="match status" value="1"/>
</dbReference>
<dbReference type="InterPro" id="IPR023213">
    <property type="entry name" value="CAT-like_dom_sf"/>
</dbReference>
<keyword evidence="4" id="KW-0597">Phosphoprotein</keyword>
<dbReference type="CDD" id="cd05931">
    <property type="entry name" value="FAAL"/>
    <property type="match status" value="1"/>
</dbReference>
<dbReference type="InterPro" id="IPR042099">
    <property type="entry name" value="ANL_N_sf"/>
</dbReference>
<dbReference type="SUPFAM" id="SSF51197">
    <property type="entry name" value="Clavaminate synthase-like"/>
    <property type="match status" value="1"/>
</dbReference>
<evidence type="ECO:0000256" key="5">
    <source>
        <dbReference type="ARBA" id="ARBA00022598"/>
    </source>
</evidence>
<evidence type="ECO:0000256" key="2">
    <source>
        <dbReference type="ARBA" id="ARBA00006432"/>
    </source>
</evidence>
<dbReference type="InterPro" id="IPR000873">
    <property type="entry name" value="AMP-dep_synth/lig_dom"/>
</dbReference>
<name>A0A261UE21_9BORD</name>
<keyword evidence="6" id="KW-0560">Oxidoreductase</keyword>
<comment type="caution">
    <text evidence="8">The sequence shown here is derived from an EMBL/GenBank/DDBJ whole genome shotgun (WGS) entry which is preliminary data.</text>
</comment>
<dbReference type="GO" id="GO:0016706">
    <property type="term" value="F:2-oxoglutarate-dependent dioxygenase activity"/>
    <property type="evidence" value="ECO:0007669"/>
    <property type="project" value="UniProtKB-ARBA"/>
</dbReference>
<evidence type="ECO:0000313" key="9">
    <source>
        <dbReference type="Proteomes" id="UP000215767"/>
    </source>
</evidence>
<dbReference type="GO" id="GO:0006633">
    <property type="term" value="P:fatty acid biosynthetic process"/>
    <property type="evidence" value="ECO:0007669"/>
    <property type="project" value="TreeGrafter"/>
</dbReference>
<proteinExistence type="inferred from homology"/>
<reference evidence="9" key="1">
    <citation type="submission" date="2017-05" db="EMBL/GenBank/DDBJ databases">
        <title>Complete and WGS of Bordetella genogroups.</title>
        <authorList>
            <person name="Spilker T."/>
            <person name="Lipuma J."/>
        </authorList>
    </citation>
    <scope>NUCLEOTIDE SEQUENCE [LARGE SCALE GENOMIC DNA]</scope>
    <source>
        <strain evidence="9">AU8856</strain>
    </source>
</reference>
<evidence type="ECO:0000256" key="1">
    <source>
        <dbReference type="ARBA" id="ARBA00001957"/>
    </source>
</evidence>
<accession>A0A261UE21</accession>
<dbReference type="GO" id="GO:0031177">
    <property type="term" value="F:phosphopantetheine binding"/>
    <property type="evidence" value="ECO:0007669"/>
    <property type="project" value="InterPro"/>
</dbReference>
<dbReference type="InterPro" id="IPR006162">
    <property type="entry name" value="Ppantetheine_attach_site"/>
</dbReference>